<evidence type="ECO:0000313" key="2">
    <source>
        <dbReference type="EMBL" id="NVK76367.1"/>
    </source>
</evidence>
<feature type="chain" id="PRO_5031034986" description="VCBS repeat-containing protein" evidence="1">
    <location>
        <begin position="36"/>
        <end position="209"/>
    </location>
</feature>
<comment type="caution">
    <text evidence="2">The sequence shown here is derived from an EMBL/GenBank/DDBJ whole genome shotgun (WGS) entry which is preliminary data.</text>
</comment>
<keyword evidence="1" id="KW-0732">Signal</keyword>
<dbReference type="AlphaFoldDB" id="A0A7Y7E5P3"/>
<feature type="non-terminal residue" evidence="2">
    <location>
        <position position="209"/>
    </location>
</feature>
<proteinExistence type="predicted"/>
<reference evidence="2 3" key="1">
    <citation type="submission" date="2020-04" db="EMBL/GenBank/DDBJ databases">
        <title>Draft Genome Sequence of Streptomyces morookaense DSM 40503, an 8-azaguanine-producing strain.</title>
        <authorList>
            <person name="Qi J."/>
            <person name="Gao J.-M."/>
        </authorList>
    </citation>
    <scope>NUCLEOTIDE SEQUENCE [LARGE SCALE GENOMIC DNA]</scope>
    <source>
        <strain evidence="2 3">DSM 40503</strain>
    </source>
</reference>
<organism evidence="2 3">
    <name type="scientific">Streptomyces morookaense</name>
    <name type="common">Streptoverticillium morookaense</name>
    <dbReference type="NCBI Taxonomy" id="1970"/>
    <lineage>
        <taxon>Bacteria</taxon>
        <taxon>Bacillati</taxon>
        <taxon>Actinomycetota</taxon>
        <taxon>Actinomycetes</taxon>
        <taxon>Kitasatosporales</taxon>
        <taxon>Streptomycetaceae</taxon>
        <taxon>Streptomyces</taxon>
    </lineage>
</organism>
<feature type="signal peptide" evidence="1">
    <location>
        <begin position="1"/>
        <end position="35"/>
    </location>
</feature>
<evidence type="ECO:0000256" key="1">
    <source>
        <dbReference type="SAM" id="SignalP"/>
    </source>
</evidence>
<dbReference type="EMBL" id="JABBXF010000002">
    <property type="protein sequence ID" value="NVK76367.1"/>
    <property type="molecule type" value="Genomic_DNA"/>
</dbReference>
<evidence type="ECO:0000313" key="3">
    <source>
        <dbReference type="Proteomes" id="UP000587462"/>
    </source>
</evidence>
<accession>A0A7Y7E5P3</accession>
<dbReference type="InterPro" id="IPR028994">
    <property type="entry name" value="Integrin_alpha_N"/>
</dbReference>
<evidence type="ECO:0008006" key="4">
    <source>
        <dbReference type="Google" id="ProtNLM"/>
    </source>
</evidence>
<sequence>MATISGRKGARTLSRFVTAAIAAALIGTTAGTAAAAPATDPAPKAAEASIPQAAPQATTYSASASTPSFPLRAIDDIGWRWDYVPNRSGNFKDRDWSGAHWEGVSAAVQVDKDQDGRPDGQYLRGFDGELLFYKDGVEPKQTIGPGWNIYDRLLSPGDLTGSGAPDLLARDKSGVLWLYQTRADNTLGDRVRVGRGWDQYTDIAGLGDL</sequence>
<dbReference type="Proteomes" id="UP000587462">
    <property type="component" value="Unassembled WGS sequence"/>
</dbReference>
<protein>
    <recommendedName>
        <fullName evidence="4">VCBS repeat-containing protein</fullName>
    </recommendedName>
</protein>
<dbReference type="SUPFAM" id="SSF69318">
    <property type="entry name" value="Integrin alpha N-terminal domain"/>
    <property type="match status" value="1"/>
</dbReference>
<name>A0A7Y7E5P3_STRMO</name>
<gene>
    <name evidence="2" type="ORF">HG542_01675</name>
</gene>
<keyword evidence="3" id="KW-1185">Reference proteome</keyword>